<proteinExistence type="predicted"/>
<accession>A0A443IZ23</accession>
<gene>
    <name evidence="1" type="ORF">D2T33_06680</name>
</gene>
<sequence>MQVAFHVGAFDTESDIPIRILRANDDILEEEGVVIASPEEYGNALREPLVALRGGVASAGMRDQAVMACTGRPPGDVDRLVITQRGLLAGPDRAVTAEGLYPLAPQRIGALANLFPQDEVEFHFSIISPVLLLQSLSRKRDYAELLDGRPPEQLLWSPVIARMAEAAQGRRLVVWCNEDLPLILPEVVRSLAALDPATPLRSEDLLLRALLTPEGLRELQDDLAPLPPQAIAARRALTVAALDRHARPGRMDQEISIPGWSEDLVHDLTDLYEDDVTRLATMPGVTFIAP</sequence>
<protein>
    <submittedName>
        <fullName evidence="1">Uncharacterized protein</fullName>
    </submittedName>
</protein>
<evidence type="ECO:0000313" key="2">
    <source>
        <dbReference type="Proteomes" id="UP000285710"/>
    </source>
</evidence>
<comment type="caution">
    <text evidence="1">The sequence shown here is derived from an EMBL/GenBank/DDBJ whole genome shotgun (WGS) entry which is preliminary data.</text>
</comment>
<reference evidence="1 2" key="2">
    <citation type="submission" date="2019-01" db="EMBL/GenBank/DDBJ databases">
        <authorList>
            <person name="Li Y."/>
        </authorList>
    </citation>
    <scope>NUCLEOTIDE SEQUENCE [LARGE SCALE GENOMIC DNA]</scope>
    <source>
        <strain evidence="1 2">2D-5</strain>
    </source>
</reference>
<keyword evidence="2" id="KW-1185">Reference proteome</keyword>
<reference evidence="1 2" key="1">
    <citation type="submission" date="2019-01" db="EMBL/GenBank/DDBJ databases">
        <title>Sinorhodobacter populi sp. nov. isolated from the symptomatic bark tissue of Populus euramericana canker.</title>
        <authorList>
            <person name="Xu G."/>
        </authorList>
    </citation>
    <scope>NUCLEOTIDE SEQUENCE [LARGE SCALE GENOMIC DNA]</scope>
    <source>
        <strain evidence="1 2">2D-5</strain>
    </source>
</reference>
<organism evidence="1 2">
    <name type="scientific">Paenirhodobacter populi</name>
    <dbReference type="NCBI Taxonomy" id="2306993"/>
    <lineage>
        <taxon>Bacteria</taxon>
        <taxon>Pseudomonadati</taxon>
        <taxon>Pseudomonadota</taxon>
        <taxon>Alphaproteobacteria</taxon>
        <taxon>Rhodobacterales</taxon>
        <taxon>Rhodobacter group</taxon>
        <taxon>Paenirhodobacter</taxon>
    </lineage>
</organism>
<dbReference type="RefSeq" id="WP_128269271.1">
    <property type="nucleotide sequence ID" value="NZ_SAUW01000005.1"/>
</dbReference>
<evidence type="ECO:0000313" key="1">
    <source>
        <dbReference type="EMBL" id="RWR13387.1"/>
    </source>
</evidence>
<dbReference type="AlphaFoldDB" id="A0A443IZ23"/>
<dbReference type="Proteomes" id="UP000285710">
    <property type="component" value="Unassembled WGS sequence"/>
</dbReference>
<dbReference type="EMBL" id="SAUW01000005">
    <property type="protein sequence ID" value="RWR13387.1"/>
    <property type="molecule type" value="Genomic_DNA"/>
</dbReference>
<name>A0A443IZ23_9RHOB</name>